<proteinExistence type="predicted"/>
<keyword evidence="2" id="KW-0808">Transferase</keyword>
<keyword evidence="1" id="KW-0723">Serine/threonine-protein kinase</keyword>
<dbReference type="GO" id="GO:0005524">
    <property type="term" value="F:ATP binding"/>
    <property type="evidence" value="ECO:0007669"/>
    <property type="project" value="UniProtKB-KW"/>
</dbReference>
<dbReference type="GO" id="GO:0004674">
    <property type="term" value="F:protein serine/threonine kinase activity"/>
    <property type="evidence" value="ECO:0007669"/>
    <property type="project" value="UniProtKB-KW"/>
</dbReference>
<dbReference type="Gene3D" id="3.30.200.20">
    <property type="entry name" value="Phosphorylase Kinase, domain 1"/>
    <property type="match status" value="1"/>
</dbReference>
<gene>
    <name evidence="8" type="ORF">G0U57_007925</name>
</gene>
<dbReference type="PROSITE" id="PS50011">
    <property type="entry name" value="PROTEIN_KINASE_DOM"/>
    <property type="match status" value="1"/>
</dbReference>
<keyword evidence="4 8" id="KW-0418">Kinase</keyword>
<evidence type="ECO:0000256" key="1">
    <source>
        <dbReference type="ARBA" id="ARBA00022527"/>
    </source>
</evidence>
<dbReference type="SMART" id="SM00220">
    <property type="entry name" value="S_TKc"/>
    <property type="match status" value="1"/>
</dbReference>
<sequence length="405" mass="44944">MGAASSEPEPPPGPLKGAGFAAEVSWVRSWRSLVAGLGGTVSGLERSLAARRRPQQQQRGPGEKLPRLGEKLATGWPLPQFVSLFLPEFPIRPPLGQQQLKILGFVAKGSFGTVLKVLDCGREKVFAVKVVPKVEVLRRDTLKQCKEEVSIQKQVSHPFVHCLGDSWQGQRHLFIMCTYCSTGDLYTLWASSGRLAEATIRLFAAELALVLGYLHDLGIVHRDVKMENILLDERGHLKLTDFGLSRHLRRGERAYTICGTLQYMAPEVLSGGPYSHSADWWSLGVLLFTLAAGKFPVPPERDHLAMLASVNRCSYESPGSLSWGLSLLLSELLCRNPLRRLRYLHHFKSHLFFRGLPFDAELLQKHPVDVVVAARQAQEAALESSVAFADFDCDLPASLRRPWPG</sequence>
<dbReference type="InterPro" id="IPR045270">
    <property type="entry name" value="STKc_AGC"/>
</dbReference>
<dbReference type="Proteomes" id="UP000765507">
    <property type="component" value="Unassembled WGS sequence"/>
</dbReference>
<evidence type="ECO:0000256" key="5">
    <source>
        <dbReference type="ARBA" id="ARBA00022840"/>
    </source>
</evidence>
<evidence type="ECO:0000313" key="9">
    <source>
        <dbReference type="Proteomes" id="UP000765507"/>
    </source>
</evidence>
<evidence type="ECO:0000259" key="7">
    <source>
        <dbReference type="PROSITE" id="PS50011"/>
    </source>
</evidence>
<accession>A0A8T1SIS9</accession>
<dbReference type="EMBL" id="JAHGAV010000211">
    <property type="protein sequence ID" value="KAG6928545.1"/>
    <property type="molecule type" value="Genomic_DNA"/>
</dbReference>
<dbReference type="PANTHER" id="PTHR24355">
    <property type="entry name" value="G PROTEIN-COUPLED RECEPTOR KINASE/RIBOSOMAL PROTEIN S6 KINASE"/>
    <property type="match status" value="1"/>
</dbReference>
<dbReference type="OrthoDB" id="3205605at2759"/>
<reference evidence="8 9" key="1">
    <citation type="journal article" date="2020" name="G3 (Bethesda)">
        <title>Draft Genome of the Common Snapping Turtle, Chelydra serpentina, a Model for Phenotypic Plasticity in Reptiles.</title>
        <authorList>
            <person name="Das D."/>
            <person name="Singh S.K."/>
            <person name="Bierstedt J."/>
            <person name="Erickson A."/>
            <person name="Galli G.L.J."/>
            <person name="Crossley D.A. 2nd"/>
            <person name="Rhen T."/>
        </authorList>
    </citation>
    <scope>NUCLEOTIDE SEQUENCE [LARGE SCALE GENOMIC DNA]</scope>
    <source>
        <strain evidence="8">KW</strain>
    </source>
</reference>
<dbReference type="Pfam" id="PF00069">
    <property type="entry name" value="Pkinase"/>
    <property type="match status" value="1"/>
</dbReference>
<evidence type="ECO:0000256" key="3">
    <source>
        <dbReference type="ARBA" id="ARBA00022741"/>
    </source>
</evidence>
<dbReference type="PROSITE" id="PS00108">
    <property type="entry name" value="PROTEIN_KINASE_ST"/>
    <property type="match status" value="1"/>
</dbReference>
<feature type="domain" description="Protein kinase" evidence="7">
    <location>
        <begin position="100"/>
        <end position="353"/>
    </location>
</feature>
<dbReference type="CDD" id="cd05123">
    <property type="entry name" value="STKc_AGC"/>
    <property type="match status" value="1"/>
</dbReference>
<dbReference type="InterPro" id="IPR008271">
    <property type="entry name" value="Ser/Thr_kinase_AS"/>
</dbReference>
<dbReference type="AlphaFoldDB" id="A0A8T1SIS9"/>
<keyword evidence="9" id="KW-1185">Reference proteome</keyword>
<dbReference type="Gene3D" id="1.10.510.10">
    <property type="entry name" value="Transferase(Phosphotransferase) domain 1"/>
    <property type="match status" value="1"/>
</dbReference>
<dbReference type="SUPFAM" id="SSF56112">
    <property type="entry name" value="Protein kinase-like (PK-like)"/>
    <property type="match status" value="1"/>
</dbReference>
<dbReference type="InterPro" id="IPR000719">
    <property type="entry name" value="Prot_kinase_dom"/>
</dbReference>
<dbReference type="PANTHER" id="PTHR24355:SF1">
    <property type="entry name" value="RIBOSOMAL PROTEIN S6 KINASE-RELATED PROTEIN"/>
    <property type="match status" value="1"/>
</dbReference>
<keyword evidence="3" id="KW-0547">Nucleotide-binding</keyword>
<comment type="caution">
    <text evidence="8">The sequence shown here is derived from an EMBL/GenBank/DDBJ whole genome shotgun (WGS) entry which is preliminary data.</text>
</comment>
<evidence type="ECO:0000256" key="2">
    <source>
        <dbReference type="ARBA" id="ARBA00022679"/>
    </source>
</evidence>
<protein>
    <submittedName>
        <fullName evidence="8">Ribosomal protein S6 kinase-related protein</fullName>
    </submittedName>
</protein>
<name>A0A8T1SIS9_CHESE</name>
<feature type="region of interest" description="Disordered" evidence="6">
    <location>
        <begin position="47"/>
        <end position="68"/>
    </location>
</feature>
<evidence type="ECO:0000256" key="4">
    <source>
        <dbReference type="ARBA" id="ARBA00022777"/>
    </source>
</evidence>
<dbReference type="InterPro" id="IPR011009">
    <property type="entry name" value="Kinase-like_dom_sf"/>
</dbReference>
<dbReference type="FunFam" id="1.10.510.10:FF:000571">
    <property type="entry name" value="Maternal embryonic leucine zipper kinase"/>
    <property type="match status" value="1"/>
</dbReference>
<evidence type="ECO:0000313" key="8">
    <source>
        <dbReference type="EMBL" id="KAG6928545.1"/>
    </source>
</evidence>
<organism evidence="8 9">
    <name type="scientific">Chelydra serpentina</name>
    <name type="common">Snapping turtle</name>
    <name type="synonym">Testudo serpentina</name>
    <dbReference type="NCBI Taxonomy" id="8475"/>
    <lineage>
        <taxon>Eukaryota</taxon>
        <taxon>Metazoa</taxon>
        <taxon>Chordata</taxon>
        <taxon>Craniata</taxon>
        <taxon>Vertebrata</taxon>
        <taxon>Euteleostomi</taxon>
        <taxon>Archelosauria</taxon>
        <taxon>Testudinata</taxon>
        <taxon>Testudines</taxon>
        <taxon>Cryptodira</taxon>
        <taxon>Durocryptodira</taxon>
        <taxon>Americhelydia</taxon>
        <taxon>Chelydroidea</taxon>
        <taxon>Chelydridae</taxon>
        <taxon>Chelydra</taxon>
    </lineage>
</organism>
<keyword evidence="5" id="KW-0067">ATP-binding</keyword>
<evidence type="ECO:0000256" key="6">
    <source>
        <dbReference type="SAM" id="MobiDB-lite"/>
    </source>
</evidence>